<organism evidence="4 5">
    <name type="scientific">Hymenobacter gummosus</name>
    <dbReference type="NCBI Taxonomy" id="1776032"/>
    <lineage>
        <taxon>Bacteria</taxon>
        <taxon>Pseudomonadati</taxon>
        <taxon>Bacteroidota</taxon>
        <taxon>Cytophagia</taxon>
        <taxon>Cytophagales</taxon>
        <taxon>Hymenobacteraceae</taxon>
        <taxon>Hymenobacter</taxon>
    </lineage>
</organism>
<dbReference type="InterPro" id="IPR003790">
    <property type="entry name" value="GHL10"/>
</dbReference>
<evidence type="ECO:0000313" key="5">
    <source>
        <dbReference type="Proteomes" id="UP000282184"/>
    </source>
</evidence>
<accession>A0A431TX65</accession>
<dbReference type="AlphaFoldDB" id="A0A431TX65"/>
<name>A0A431TX65_9BACT</name>
<evidence type="ECO:0000259" key="3">
    <source>
        <dbReference type="PROSITE" id="PS50853"/>
    </source>
</evidence>
<dbReference type="InterPro" id="IPR017853">
    <property type="entry name" value="GH"/>
</dbReference>
<dbReference type="RefSeq" id="WP_126695304.1">
    <property type="nucleotide sequence ID" value="NZ_RXOF01000015.1"/>
</dbReference>
<dbReference type="OrthoDB" id="9773203at2"/>
<proteinExistence type="predicted"/>
<dbReference type="EMBL" id="RXOF01000015">
    <property type="protein sequence ID" value="RTQ46559.1"/>
    <property type="molecule type" value="Genomic_DNA"/>
</dbReference>
<feature type="chain" id="PRO_5019134571" evidence="2">
    <location>
        <begin position="22"/>
        <end position="603"/>
    </location>
</feature>
<keyword evidence="5" id="KW-1185">Reference proteome</keyword>
<gene>
    <name evidence="4" type="ORF">EJV47_21660</name>
</gene>
<feature type="domain" description="Fibronectin type-III" evidence="3">
    <location>
        <begin position="428"/>
        <end position="535"/>
    </location>
</feature>
<evidence type="ECO:0000256" key="2">
    <source>
        <dbReference type="SAM" id="SignalP"/>
    </source>
</evidence>
<dbReference type="Gene3D" id="2.60.40.10">
    <property type="entry name" value="Immunoglobulins"/>
    <property type="match status" value="1"/>
</dbReference>
<dbReference type="PROSITE" id="PS50853">
    <property type="entry name" value="FN3"/>
    <property type="match status" value="1"/>
</dbReference>
<dbReference type="Gene3D" id="3.20.20.80">
    <property type="entry name" value="Glycosidases"/>
    <property type="match status" value="1"/>
</dbReference>
<dbReference type="Pfam" id="PF02638">
    <property type="entry name" value="GHL10"/>
    <property type="match status" value="1"/>
</dbReference>
<comment type="caution">
    <text evidence="4">The sequence shown here is derived from an EMBL/GenBank/DDBJ whole genome shotgun (WGS) entry which is preliminary data.</text>
</comment>
<dbReference type="InterPro" id="IPR003961">
    <property type="entry name" value="FN3_dom"/>
</dbReference>
<dbReference type="GO" id="GO:0016787">
    <property type="term" value="F:hydrolase activity"/>
    <property type="evidence" value="ECO:0007669"/>
    <property type="project" value="UniProtKB-KW"/>
</dbReference>
<protein>
    <submittedName>
        <fullName evidence="4">Glycoside hydrolase</fullName>
    </submittedName>
</protein>
<sequence>MRCRLLLGAAGALFLAHSLSAQPSAVLPSAALKPAVITTPIPSPPPKRELRGVWIATVENIDWPSRRDLTPEQQRREYIKLLDSEQRTGINAVFVQVRPASDAFYQSSLEPWSKWLTGRQGKAPGWDPLPFLIEEAHKRGMEFHAWFNPYRASTDTTTARLAPQHPYRQHPEWFLRYSGKLLYNPGLPAVRAYITQVIMDVVRRYDIDGVHFDDYFYPYPEAKQVIHDEQAYAQYNDEGLSVPDWRRRNVNQLVQQVHDSIDAEKHWVKFGISPFGVWMNRNEDPEGSDTRAFQGHTGLYADAREWLRQGWVDYVLPQLYWSTNFKAASYATLLEWWSRNRFDRHLYIGQGAYRMLESTKSDTTWRSPRELPRQVRLNRSYPQDISGSVFFSAKSVLLNPLKTTDSLRQNLFQYPALLPTMPWKDAVPPRSVQQLTLTRGGGPVTLVWRPGPAAADGDSASAYVIYRFARGEQPSPDDPRHILTIMPGMRRPTLAYVDTAARFGTEYAYYVTALDRLHNESSPLRVTTIGSVAGPVVAQATEPATPIATAPNPKSQPVVTLPPAETSARPGVSKTTAGNNVTIKTKTKAKPKKRGFFGRLFGR</sequence>
<feature type="signal peptide" evidence="2">
    <location>
        <begin position="1"/>
        <end position="21"/>
    </location>
</feature>
<evidence type="ECO:0000256" key="1">
    <source>
        <dbReference type="ARBA" id="ARBA00022729"/>
    </source>
</evidence>
<dbReference type="SUPFAM" id="SSF51445">
    <property type="entry name" value="(Trans)glycosidases"/>
    <property type="match status" value="1"/>
</dbReference>
<evidence type="ECO:0000313" key="4">
    <source>
        <dbReference type="EMBL" id="RTQ46559.1"/>
    </source>
</evidence>
<dbReference type="PANTHER" id="PTHR43405">
    <property type="entry name" value="GLYCOSYL HYDROLASE DIGH"/>
    <property type="match status" value="1"/>
</dbReference>
<dbReference type="Proteomes" id="UP000282184">
    <property type="component" value="Unassembled WGS sequence"/>
</dbReference>
<keyword evidence="1 2" id="KW-0732">Signal</keyword>
<keyword evidence="4" id="KW-0378">Hydrolase</keyword>
<dbReference type="InterPro" id="IPR052177">
    <property type="entry name" value="Divisome_Glycosyl_Hydrolase"/>
</dbReference>
<dbReference type="PANTHER" id="PTHR43405:SF1">
    <property type="entry name" value="GLYCOSYL HYDROLASE DIGH"/>
    <property type="match status" value="1"/>
</dbReference>
<dbReference type="InterPro" id="IPR013783">
    <property type="entry name" value="Ig-like_fold"/>
</dbReference>
<reference evidence="4 5" key="1">
    <citation type="submission" date="2018-12" db="EMBL/GenBank/DDBJ databases">
        <title>Hymenobacter gummosus sp. nov., isolated from a spring.</title>
        <authorList>
            <person name="Nie L."/>
        </authorList>
    </citation>
    <scope>NUCLEOTIDE SEQUENCE [LARGE SCALE GENOMIC DNA]</scope>
    <source>
        <strain evidence="4 5">KCTC 52166</strain>
    </source>
</reference>